<sequence length="274" mass="30379">MRKDYVNVGQCRVSITHTSCMYVGVGNGIDVCVCARRRRTMPVASAPPYPDRVVVQQVGQARSVPDDSPPTYEDSANPNSMPPTYESLYGEFRQVEDPRGLAQFLAKAFAVIISTMTAAVLLAILNIIPLGMIVLGSNNLYSCPVEPYIPIWLIVTGFFSLLKSATNFCYRARRQREGRPPSAADVNPNPFDGLLSCFLLVWFIIGSVWVYSVYDDVQYSSSRDSNYCDQFTYIFSFVFVTLGYVLLACTLCCFCCCCCCICCRPKKQHAGGAV</sequence>
<accession>A0A0R3RGP2</accession>
<feature type="transmembrane region" description="Helical" evidence="2">
    <location>
        <begin position="234"/>
        <end position="263"/>
    </location>
</feature>
<dbReference type="Proteomes" id="UP000050640">
    <property type="component" value="Unplaced"/>
</dbReference>
<proteinExistence type="predicted"/>
<evidence type="ECO:0000256" key="2">
    <source>
        <dbReference type="SAM" id="Phobius"/>
    </source>
</evidence>
<evidence type="ECO:0000313" key="4">
    <source>
        <dbReference type="WBParaSite" id="EEL_0000058401-mRNA-1"/>
    </source>
</evidence>
<dbReference type="WBParaSite" id="EEL_0000058401-mRNA-1">
    <property type="protein sequence ID" value="EEL_0000058401-mRNA-1"/>
    <property type="gene ID" value="EEL_0000058401"/>
</dbReference>
<protein>
    <submittedName>
        <fullName evidence="4">MARVEL domain-containing protein</fullName>
    </submittedName>
</protein>
<keyword evidence="2" id="KW-0812">Transmembrane</keyword>
<feature type="transmembrane region" description="Helical" evidence="2">
    <location>
        <begin position="148"/>
        <end position="170"/>
    </location>
</feature>
<dbReference type="AlphaFoldDB" id="A0A0R3RGP2"/>
<keyword evidence="2" id="KW-1133">Transmembrane helix</keyword>
<feature type="transmembrane region" description="Helical" evidence="2">
    <location>
        <begin position="108"/>
        <end position="128"/>
    </location>
</feature>
<dbReference type="InterPro" id="IPR040350">
    <property type="entry name" value="TMEM272"/>
</dbReference>
<dbReference type="STRING" id="1147741.A0A0R3RGP2"/>
<evidence type="ECO:0000256" key="1">
    <source>
        <dbReference type="SAM" id="MobiDB-lite"/>
    </source>
</evidence>
<name>A0A0R3RGP2_9BILA</name>
<keyword evidence="2" id="KW-0472">Membrane</keyword>
<organism evidence="3 4">
    <name type="scientific">Elaeophora elaphi</name>
    <dbReference type="NCBI Taxonomy" id="1147741"/>
    <lineage>
        <taxon>Eukaryota</taxon>
        <taxon>Metazoa</taxon>
        <taxon>Ecdysozoa</taxon>
        <taxon>Nematoda</taxon>
        <taxon>Chromadorea</taxon>
        <taxon>Rhabditida</taxon>
        <taxon>Spirurina</taxon>
        <taxon>Spiruromorpha</taxon>
        <taxon>Filarioidea</taxon>
        <taxon>Onchocercidae</taxon>
        <taxon>Elaeophora</taxon>
    </lineage>
</organism>
<reference evidence="4" key="1">
    <citation type="submission" date="2017-02" db="UniProtKB">
        <authorList>
            <consortium name="WormBaseParasite"/>
        </authorList>
    </citation>
    <scope>IDENTIFICATION</scope>
</reference>
<feature type="region of interest" description="Disordered" evidence="1">
    <location>
        <begin position="60"/>
        <end position="82"/>
    </location>
</feature>
<dbReference type="PANTHER" id="PTHR33444">
    <property type="entry name" value="SI:DKEY-19B23.12-RELATED"/>
    <property type="match status" value="1"/>
</dbReference>
<dbReference type="PANTHER" id="PTHR33444:SF2">
    <property type="entry name" value="MARVEL DOMAIN-CONTAINING PROTEIN"/>
    <property type="match status" value="1"/>
</dbReference>
<evidence type="ECO:0000313" key="3">
    <source>
        <dbReference type="Proteomes" id="UP000050640"/>
    </source>
</evidence>
<keyword evidence="3" id="KW-1185">Reference proteome</keyword>
<feature type="transmembrane region" description="Helical" evidence="2">
    <location>
        <begin position="191"/>
        <end position="214"/>
    </location>
</feature>